<dbReference type="AlphaFoldDB" id="A0AA38IBI4"/>
<gene>
    <name evidence="2" type="ORF">Zmor_012456</name>
</gene>
<comment type="caution">
    <text evidence="2">The sequence shown here is derived from an EMBL/GenBank/DDBJ whole genome shotgun (WGS) entry which is preliminary data.</text>
</comment>
<name>A0AA38IBI4_9CUCU</name>
<evidence type="ECO:0000256" key="1">
    <source>
        <dbReference type="SAM" id="Coils"/>
    </source>
</evidence>
<dbReference type="GO" id="GO:0051225">
    <property type="term" value="P:spindle assembly"/>
    <property type="evidence" value="ECO:0007669"/>
    <property type="project" value="InterPro"/>
</dbReference>
<sequence length="723" mass="84336">MSVEVRVEEWLRKMGYNGGIPASLPKICNPSTAFIWEQLISNVRHRQEVDHIKKTVIVNRLSKKPLEEQDQFSYPIKEIQIYMERQRLEKHIKNLERHIAEKRDTVDDILRKNKVTYMKIENIKAKIRENQERKFLLDKKSKVIEKDIEHGQEVLTMARNLTPVEMEASANPDEITKTLQKCAEKLQKLSDGVSVPQSNKTKSVSTSLIRTVKKPTYSNCNAFSRFLNQSTILSDIAPTTCKKMNYKNKENINFTQHSTAISRCLKFSDTGSEKSITNDETEKTLKRESLGILSNECLDISDDLDNFLLSRSNVGDVFLQPLTDSLLEPPTKDVKDEILDKLRNDKNIEQILKDLLHENNRYLIMTQWENIYEQLLKDLSISIIDCNKLVGSKRSIRQSDLSEMYFIHLKNELEKDKCRILLKTKQEAVKRKKEEICMGSRRRNSDEMRTILESQIEEVYLNGGNNFLRKEIDSAKTFESDIDIQAMNLRIKQLQEDIIEKVRDIQTFIPIIYKVLKDIQNNQTETSHCVKKLSPYFHEINWAGKMTQSVNSREVEVFREVPLEFNRKFKYSQLQVYHKIISDTVIPSYVTFDSENLNLLTRLIKTPFSPTESVIFDALQMKVLSNKLRLTNPSTECLDLDYQKFSLGELEKQEEYVQPVIEKLDSIINSDLVKGVLSAPNRMKELGDLWLEMPFRKYISENRQVDGYGYKYYEKVLGAFKTE</sequence>
<feature type="coiled-coil region" evidence="1">
    <location>
        <begin position="85"/>
        <end position="112"/>
    </location>
</feature>
<reference evidence="2" key="1">
    <citation type="journal article" date="2023" name="G3 (Bethesda)">
        <title>Whole genome assemblies of Zophobas morio and Tenebrio molitor.</title>
        <authorList>
            <person name="Kaur S."/>
            <person name="Stinson S.A."/>
            <person name="diCenzo G.C."/>
        </authorList>
    </citation>
    <scope>NUCLEOTIDE SEQUENCE</scope>
    <source>
        <strain evidence="2">QUZm001</strain>
    </source>
</reference>
<dbReference type="Pfam" id="PF14817">
    <property type="entry name" value="HAUS5"/>
    <property type="match status" value="1"/>
</dbReference>
<evidence type="ECO:0000313" key="3">
    <source>
        <dbReference type="Proteomes" id="UP001168821"/>
    </source>
</evidence>
<dbReference type="EMBL" id="JALNTZ010000004">
    <property type="protein sequence ID" value="KAJ3653192.1"/>
    <property type="molecule type" value="Genomic_DNA"/>
</dbReference>
<dbReference type="Proteomes" id="UP001168821">
    <property type="component" value="Unassembled WGS sequence"/>
</dbReference>
<protein>
    <submittedName>
        <fullName evidence="2">Uncharacterized protein</fullName>
    </submittedName>
</protein>
<keyword evidence="1" id="KW-0175">Coiled coil</keyword>
<evidence type="ECO:0000313" key="2">
    <source>
        <dbReference type="EMBL" id="KAJ3653192.1"/>
    </source>
</evidence>
<dbReference type="GO" id="GO:0070652">
    <property type="term" value="C:HAUS complex"/>
    <property type="evidence" value="ECO:0007669"/>
    <property type="project" value="InterPro"/>
</dbReference>
<dbReference type="InterPro" id="IPR029131">
    <property type="entry name" value="HAUS5"/>
</dbReference>
<organism evidence="2 3">
    <name type="scientific">Zophobas morio</name>
    <dbReference type="NCBI Taxonomy" id="2755281"/>
    <lineage>
        <taxon>Eukaryota</taxon>
        <taxon>Metazoa</taxon>
        <taxon>Ecdysozoa</taxon>
        <taxon>Arthropoda</taxon>
        <taxon>Hexapoda</taxon>
        <taxon>Insecta</taxon>
        <taxon>Pterygota</taxon>
        <taxon>Neoptera</taxon>
        <taxon>Endopterygota</taxon>
        <taxon>Coleoptera</taxon>
        <taxon>Polyphaga</taxon>
        <taxon>Cucujiformia</taxon>
        <taxon>Tenebrionidae</taxon>
        <taxon>Zophobas</taxon>
    </lineage>
</organism>
<accession>A0AA38IBI4</accession>
<proteinExistence type="predicted"/>
<keyword evidence="3" id="KW-1185">Reference proteome</keyword>